<dbReference type="GO" id="GO:0004315">
    <property type="term" value="F:3-oxoacyl-[acyl-carrier-protein] synthase activity"/>
    <property type="evidence" value="ECO:0007669"/>
    <property type="project" value="UniProtKB-UniRule"/>
</dbReference>
<keyword evidence="14" id="KW-0443">Lipid metabolism</keyword>
<comment type="function">
    <text evidence="19">Involved in the type II fatty acid elongation cycle. Catalyzes the elongation of a wide range of acyl-ACP by the addition of two carbons from malonyl-ACP to an acyl acceptor. Can efficiently catalyze the conversion of palmitoleoyl-ACP (cis-hexadec-9-enoyl-ACP) to cis-vaccenoyl-ACP (cis-octadec-11-enoyl-ACP), an essential step in the thermal regulation of fatty acid composition.</text>
</comment>
<dbReference type="Gene3D" id="3.40.47.10">
    <property type="match status" value="1"/>
</dbReference>
<dbReference type="PROSITE" id="PS00606">
    <property type="entry name" value="KS3_1"/>
    <property type="match status" value="1"/>
</dbReference>
<dbReference type="InterPro" id="IPR017568">
    <property type="entry name" value="3-oxoacyl-ACP_synth-2"/>
</dbReference>
<evidence type="ECO:0000313" key="23">
    <source>
        <dbReference type="EMBL" id="AWD33054.1"/>
    </source>
</evidence>
<dbReference type="UniPathway" id="UPA00094"/>
<evidence type="ECO:0000256" key="19">
    <source>
        <dbReference type="PIRNR" id="PIRNR000447"/>
    </source>
</evidence>
<keyword evidence="13" id="KW-1133">Transmembrane helix</keyword>
<evidence type="ECO:0000256" key="7">
    <source>
        <dbReference type="ARBA" id="ARBA00022475"/>
    </source>
</evidence>
<evidence type="ECO:0000256" key="14">
    <source>
        <dbReference type="ARBA" id="ARBA00023098"/>
    </source>
</evidence>
<dbReference type="SUPFAM" id="SSF53901">
    <property type="entry name" value="Thiolase-like"/>
    <property type="match status" value="2"/>
</dbReference>
<dbReference type="Pfam" id="PF00109">
    <property type="entry name" value="ketoacyl-synt"/>
    <property type="match status" value="1"/>
</dbReference>
<evidence type="ECO:0000256" key="4">
    <source>
        <dbReference type="ARBA" id="ARBA00012356"/>
    </source>
</evidence>
<feature type="active site" description="For beta-ketoacyl synthase activity" evidence="20">
    <location>
        <position position="178"/>
    </location>
</feature>
<dbReference type="OrthoDB" id="9808669at2"/>
<organism evidence="23 24">
    <name type="scientific">Candidatus Fokinia solitaria</name>
    <dbReference type="NCBI Taxonomy" id="1802984"/>
    <lineage>
        <taxon>Bacteria</taxon>
        <taxon>Pseudomonadati</taxon>
        <taxon>Pseudomonadota</taxon>
        <taxon>Alphaproteobacteria</taxon>
        <taxon>Rickettsiales</taxon>
        <taxon>Candidatus Midichloriaceae</taxon>
        <taxon>Candidatus Fokinia</taxon>
    </lineage>
</organism>
<evidence type="ECO:0000256" key="15">
    <source>
        <dbReference type="ARBA" id="ARBA00023136"/>
    </source>
</evidence>
<evidence type="ECO:0000256" key="9">
    <source>
        <dbReference type="ARBA" id="ARBA00022519"/>
    </source>
</evidence>
<comment type="similarity">
    <text evidence="3 19 21">Belongs to the thiolase-like superfamily. Beta-ketoacyl-ACP synthases family.</text>
</comment>
<dbReference type="Proteomes" id="UP000244519">
    <property type="component" value="Chromosome"/>
</dbReference>
<keyword evidence="7" id="KW-1003">Cell membrane</keyword>
<keyword evidence="6" id="KW-0536">Nodulation</keyword>
<dbReference type="AlphaFoldDB" id="A0A2U8BRS8"/>
<comment type="function">
    <text evidence="18">Proposed to synthesize NOD factor fatty acyl chain. Involved in the synthesis of a highly unsaturated fatty acid moiety, which forms part of a lipo-oligosaccharide that is responsible for host specificity.</text>
</comment>
<dbReference type="FunFam" id="3.40.47.10:FF:000009">
    <property type="entry name" value="3-oxoacyl-[acyl-carrier-protein] synthase 2"/>
    <property type="match status" value="1"/>
</dbReference>
<comment type="catalytic activity">
    <reaction evidence="19">
        <text>a fatty acyl-[ACP] + malonyl-[ACP] + H(+) = a 3-oxoacyl-[ACP] + holo-[ACP] + CO2</text>
        <dbReference type="Rhea" id="RHEA:22836"/>
        <dbReference type="Rhea" id="RHEA-COMP:9623"/>
        <dbReference type="Rhea" id="RHEA-COMP:9685"/>
        <dbReference type="Rhea" id="RHEA-COMP:9916"/>
        <dbReference type="Rhea" id="RHEA-COMP:14125"/>
        <dbReference type="ChEBI" id="CHEBI:15378"/>
        <dbReference type="ChEBI" id="CHEBI:16526"/>
        <dbReference type="ChEBI" id="CHEBI:64479"/>
        <dbReference type="ChEBI" id="CHEBI:78449"/>
        <dbReference type="ChEBI" id="CHEBI:78776"/>
        <dbReference type="ChEBI" id="CHEBI:138651"/>
    </reaction>
</comment>
<evidence type="ECO:0000256" key="2">
    <source>
        <dbReference type="ARBA" id="ARBA00005194"/>
    </source>
</evidence>
<evidence type="ECO:0000256" key="13">
    <source>
        <dbReference type="ARBA" id="ARBA00022989"/>
    </source>
</evidence>
<keyword evidence="9" id="KW-0997">Cell inner membrane</keyword>
<dbReference type="PROSITE" id="PS52004">
    <property type="entry name" value="KS3_2"/>
    <property type="match status" value="1"/>
</dbReference>
<keyword evidence="15" id="KW-0472">Membrane</keyword>
<protein>
    <recommendedName>
        <fullName evidence="5 19">3-oxoacyl-[acyl-carrier-protein] synthase 2</fullName>
        <ecNumber evidence="4 19">2.3.1.179</ecNumber>
    </recommendedName>
</protein>
<gene>
    <name evidence="23" type="ORF">Fsol_00253</name>
</gene>
<keyword evidence="16 19" id="KW-0275">Fatty acid biosynthesis</keyword>
<evidence type="ECO:0000256" key="11">
    <source>
        <dbReference type="ARBA" id="ARBA00022692"/>
    </source>
</evidence>
<dbReference type="InterPro" id="IPR016039">
    <property type="entry name" value="Thiolase-like"/>
</dbReference>
<keyword evidence="8 19" id="KW-0444">Lipid biosynthesis</keyword>
<keyword evidence="24" id="KW-1185">Reference proteome</keyword>
<keyword evidence="10 19" id="KW-0808">Transferase</keyword>
<dbReference type="NCBIfam" id="TIGR03150">
    <property type="entry name" value="fabF"/>
    <property type="match status" value="1"/>
</dbReference>
<dbReference type="InterPro" id="IPR014030">
    <property type="entry name" value="Ketoacyl_synth_N"/>
</dbReference>
<dbReference type="EC" id="2.3.1.179" evidence="4 19"/>
<evidence type="ECO:0000256" key="3">
    <source>
        <dbReference type="ARBA" id="ARBA00008467"/>
    </source>
</evidence>
<feature type="domain" description="Ketosynthase family 3 (KS3)" evidence="22">
    <location>
        <begin position="2"/>
        <end position="425"/>
    </location>
</feature>
<keyword evidence="11" id="KW-0812">Transmembrane</keyword>
<accession>A0A2U8BRS8</accession>
<evidence type="ECO:0000256" key="6">
    <source>
        <dbReference type="ARBA" id="ARBA00022458"/>
    </source>
</evidence>
<evidence type="ECO:0000256" key="8">
    <source>
        <dbReference type="ARBA" id="ARBA00022516"/>
    </source>
</evidence>
<comment type="catalytic activity">
    <reaction evidence="19">
        <text>(9Z)-hexadecenoyl-[ACP] + malonyl-[ACP] + H(+) = 3-oxo-(11Z)-octadecenoyl-[ACP] + holo-[ACP] + CO2</text>
        <dbReference type="Rhea" id="RHEA:55040"/>
        <dbReference type="Rhea" id="RHEA-COMP:9623"/>
        <dbReference type="Rhea" id="RHEA-COMP:9685"/>
        <dbReference type="Rhea" id="RHEA-COMP:10800"/>
        <dbReference type="Rhea" id="RHEA-COMP:14074"/>
        <dbReference type="ChEBI" id="CHEBI:15378"/>
        <dbReference type="ChEBI" id="CHEBI:16526"/>
        <dbReference type="ChEBI" id="CHEBI:64479"/>
        <dbReference type="ChEBI" id="CHEBI:78449"/>
        <dbReference type="ChEBI" id="CHEBI:83989"/>
        <dbReference type="ChEBI" id="CHEBI:138538"/>
        <dbReference type="EC" id="2.3.1.179"/>
    </reaction>
</comment>
<dbReference type="NCBIfam" id="NF004970">
    <property type="entry name" value="PRK06333.1"/>
    <property type="match status" value="1"/>
</dbReference>
<dbReference type="Pfam" id="PF02801">
    <property type="entry name" value="Ketoacyl-synt_C"/>
    <property type="match status" value="1"/>
</dbReference>
<evidence type="ECO:0000256" key="12">
    <source>
        <dbReference type="ARBA" id="ARBA00022832"/>
    </source>
</evidence>
<keyword evidence="17 19" id="KW-0012">Acyltransferase</keyword>
<dbReference type="CDD" id="cd00834">
    <property type="entry name" value="KAS_I_II"/>
    <property type="match status" value="1"/>
</dbReference>
<evidence type="ECO:0000256" key="5">
    <source>
        <dbReference type="ARBA" id="ARBA00014657"/>
    </source>
</evidence>
<name>A0A2U8BRS8_9RICK</name>
<evidence type="ECO:0000256" key="21">
    <source>
        <dbReference type="RuleBase" id="RU003694"/>
    </source>
</evidence>
<proteinExistence type="inferred from homology"/>
<dbReference type="InterPro" id="IPR000794">
    <property type="entry name" value="Beta-ketoacyl_synthase"/>
</dbReference>
<dbReference type="InterPro" id="IPR020841">
    <property type="entry name" value="PKS_Beta-ketoAc_synthase_dom"/>
</dbReference>
<dbReference type="GO" id="GO:0006633">
    <property type="term" value="P:fatty acid biosynthetic process"/>
    <property type="evidence" value="ECO:0007669"/>
    <property type="project" value="UniProtKB-UniRule"/>
</dbReference>
<evidence type="ECO:0000256" key="18">
    <source>
        <dbReference type="ARBA" id="ARBA00037576"/>
    </source>
</evidence>
<evidence type="ECO:0000256" key="10">
    <source>
        <dbReference type="ARBA" id="ARBA00022679"/>
    </source>
</evidence>
<evidence type="ECO:0000256" key="17">
    <source>
        <dbReference type="ARBA" id="ARBA00023315"/>
    </source>
</evidence>
<reference evidence="23 24" key="1">
    <citation type="journal article" date="2018" name="Genome Biol. Evol.">
        <title>The Genome Sequence of "Candidatus Fokinia solitaria": Insights on Reductive Evolution in Rickettsiales.</title>
        <authorList>
            <person name="Floriano A.M."/>
            <person name="Castelli M."/>
            <person name="Krenek S."/>
            <person name="Berendonk T.U."/>
            <person name="Bazzocchi C."/>
            <person name="Petroni G."/>
            <person name="Sassera D."/>
        </authorList>
    </citation>
    <scope>NUCLEOTIDE SEQUENCE [LARGE SCALE GENOMIC DNA]</scope>
    <source>
        <strain evidence="23">Rio ETE_ALG 3VII</strain>
    </source>
</reference>
<keyword evidence="12" id="KW-0276">Fatty acid metabolism</keyword>
<dbReference type="GO" id="GO:0005886">
    <property type="term" value="C:plasma membrane"/>
    <property type="evidence" value="ECO:0007669"/>
    <property type="project" value="UniProtKB-SubCell"/>
</dbReference>
<evidence type="ECO:0000256" key="1">
    <source>
        <dbReference type="ARBA" id="ARBA00004533"/>
    </source>
</evidence>
<dbReference type="KEGG" id="fso:Fsol_00253"/>
<comment type="subcellular location">
    <subcellularLocation>
        <location evidence="1">Cell inner membrane</location>
    </subcellularLocation>
</comment>
<dbReference type="PANTHER" id="PTHR11712">
    <property type="entry name" value="POLYKETIDE SYNTHASE-RELATED"/>
    <property type="match status" value="1"/>
</dbReference>
<dbReference type="PANTHER" id="PTHR11712:SF352">
    <property type="entry name" value="3-OXOACYL-[ACYL-CARRIER-PROTEIN] SYNTHASE"/>
    <property type="match status" value="1"/>
</dbReference>
<dbReference type="EMBL" id="CP025989">
    <property type="protein sequence ID" value="AWD33054.1"/>
    <property type="molecule type" value="Genomic_DNA"/>
</dbReference>
<evidence type="ECO:0000256" key="20">
    <source>
        <dbReference type="PIRSR" id="PIRSR000447-1"/>
    </source>
</evidence>
<evidence type="ECO:0000256" key="16">
    <source>
        <dbReference type="ARBA" id="ARBA00023160"/>
    </source>
</evidence>
<dbReference type="PIRSF" id="PIRSF000447">
    <property type="entry name" value="KAS_II"/>
    <property type="match status" value="1"/>
</dbReference>
<dbReference type="NCBIfam" id="NF005589">
    <property type="entry name" value="PRK07314.1"/>
    <property type="match status" value="1"/>
</dbReference>
<dbReference type="InterPro" id="IPR014031">
    <property type="entry name" value="Ketoacyl_synth_C"/>
</dbReference>
<sequence>MKRRVVITGVGAITPLGTTINKSWDSLIKGRSGIRVIPESLFDTSDLVSKVAGYISDNKTNDCSDEEMCFIPEKYIEPQKISSMDRFIQLAIHAAEEAIRDSGYLCDSEEKAMKAGVIVGSGIGGLLAIEKNMKILESAGPRRISPFFIPSTLINLANGHLSIKYGFKGMSHGIVSACATGAHAIGEAARIISTGELDVALCGGSEAAICRFGLAGFQAARALSKNPSPQDASRPFDVGRDGFVMGEGAGIFVLEEYESAKKRDAKIYCEVAGYGSTSDAYHITMPEADGKGIISAMEKALKNAEINHSDIGYINAHATSTPAGDLIEIESIKKFLGKNYQHTPISATKSYTGHLLGAAGAVEAAFCIMALKHKVLPPTIGVSNLMEEAKDMNIILNEPLEADVSYVMSNSFGFGGTNCVLILKRL</sequence>
<dbReference type="RefSeq" id="WP_108673096.1">
    <property type="nucleotide sequence ID" value="NZ_CP025989.1"/>
</dbReference>
<evidence type="ECO:0000259" key="22">
    <source>
        <dbReference type="PROSITE" id="PS52004"/>
    </source>
</evidence>
<evidence type="ECO:0000313" key="24">
    <source>
        <dbReference type="Proteomes" id="UP000244519"/>
    </source>
</evidence>
<comment type="pathway">
    <text evidence="2 19">Lipid metabolism; fatty acid biosynthesis.</text>
</comment>
<dbReference type="SMART" id="SM00825">
    <property type="entry name" value="PKS_KS"/>
    <property type="match status" value="1"/>
</dbReference>
<dbReference type="InterPro" id="IPR018201">
    <property type="entry name" value="Ketoacyl_synth_AS"/>
</dbReference>